<gene>
    <name evidence="1" type="ORF">I6G56_08755</name>
</gene>
<dbReference type="InterPro" id="IPR004211">
    <property type="entry name" value="Endonuclease_7"/>
</dbReference>
<dbReference type="Pfam" id="PF02945">
    <property type="entry name" value="Endonuclease_7"/>
    <property type="match status" value="1"/>
</dbReference>
<dbReference type="SUPFAM" id="SSF54060">
    <property type="entry name" value="His-Me finger endonucleases"/>
    <property type="match status" value="1"/>
</dbReference>
<dbReference type="InterPro" id="IPR038563">
    <property type="entry name" value="Endonuclease_7_sf"/>
</dbReference>
<organism evidence="1 2">
    <name type="scientific">Burkholderia humptydooensis</name>
    <dbReference type="NCBI Taxonomy" id="430531"/>
    <lineage>
        <taxon>Bacteria</taxon>
        <taxon>Pseudomonadati</taxon>
        <taxon>Pseudomonadota</taxon>
        <taxon>Betaproteobacteria</taxon>
        <taxon>Burkholderiales</taxon>
        <taxon>Burkholderiaceae</taxon>
        <taxon>Burkholderia</taxon>
        <taxon>pseudomallei group</taxon>
    </lineage>
</organism>
<dbReference type="InterPro" id="IPR044925">
    <property type="entry name" value="His-Me_finger_sf"/>
</dbReference>
<dbReference type="AlphaFoldDB" id="A0A7T2X0P3"/>
<accession>A0A7T2X0P3</accession>
<sequence length="133" mass="15285">MRRLSKTELTGYRKRWQREKPHCPLCERLMDDDTVVDHDHRTGECRAVVCRWCNAVLGKIENWAFRIGQGVDPLMFLRNVSVYLGPDAETGSVLHGVGKGVIYPSHKSEDEKRLIKNKRARIARAKAKLAKED</sequence>
<name>A0A7T2X0P3_9BURK</name>
<dbReference type="EMBL" id="CP065686">
    <property type="protein sequence ID" value="QPS45125.1"/>
    <property type="molecule type" value="Genomic_DNA"/>
</dbReference>
<dbReference type="KEGG" id="bhg:I6G56_08755"/>
<evidence type="ECO:0008006" key="3">
    <source>
        <dbReference type="Google" id="ProtNLM"/>
    </source>
</evidence>
<evidence type="ECO:0000313" key="1">
    <source>
        <dbReference type="EMBL" id="QPS45125.1"/>
    </source>
</evidence>
<protein>
    <recommendedName>
        <fullName evidence="3">Recombination endonuclease VII</fullName>
    </recommendedName>
</protein>
<evidence type="ECO:0000313" key="2">
    <source>
        <dbReference type="Proteomes" id="UP000594943"/>
    </source>
</evidence>
<reference evidence="1 2" key="1">
    <citation type="submission" date="2020-12" db="EMBL/GenBank/DDBJ databases">
        <title>FDA dAtabase for Regulatory Grade micrObial Sequences (FDA-ARGOS): Supporting development and validation of Infectious Disease Dx tests.</title>
        <authorList>
            <person name="Nelson B."/>
            <person name="Plummer A."/>
            <person name="Tallon L."/>
            <person name="Sadzewicz L."/>
            <person name="Zhao X."/>
            <person name="Boylan J."/>
            <person name="Ott S."/>
            <person name="Bowen H."/>
            <person name="Vavikolanu K."/>
            <person name="Mehta A."/>
            <person name="Aluvathingal J."/>
            <person name="Nadendla S."/>
            <person name="Myers T."/>
            <person name="Yan Y."/>
            <person name="Sichtig H."/>
        </authorList>
    </citation>
    <scope>NUCLEOTIDE SEQUENCE [LARGE SCALE GENOMIC DNA]</scope>
    <source>
        <strain evidence="1 2">FDAARGOS_899</strain>
    </source>
</reference>
<dbReference type="Gene3D" id="3.40.1800.10">
    <property type="entry name" value="His-Me finger endonucleases"/>
    <property type="match status" value="1"/>
</dbReference>
<dbReference type="Proteomes" id="UP000594943">
    <property type="component" value="Chromosome 1"/>
</dbReference>
<proteinExistence type="predicted"/>